<keyword evidence="10" id="KW-0249">Electron transport</keyword>
<dbReference type="GO" id="GO:0003954">
    <property type="term" value="F:NADH dehydrogenase activity"/>
    <property type="evidence" value="ECO:0007669"/>
    <property type="project" value="TreeGrafter"/>
</dbReference>
<evidence type="ECO:0000256" key="2">
    <source>
        <dbReference type="ARBA" id="ARBA00004448"/>
    </source>
</evidence>
<evidence type="ECO:0000256" key="6">
    <source>
        <dbReference type="ARBA" id="ARBA00022660"/>
    </source>
</evidence>
<evidence type="ECO:0000256" key="13">
    <source>
        <dbReference type="ARBA" id="ARBA00023075"/>
    </source>
</evidence>
<gene>
    <name evidence="21" type="primary">nad5</name>
</gene>
<evidence type="ECO:0000259" key="18">
    <source>
        <dbReference type="Pfam" id="PF00361"/>
    </source>
</evidence>
<evidence type="ECO:0000256" key="9">
    <source>
        <dbReference type="ARBA" id="ARBA00022967"/>
    </source>
</evidence>
<feature type="domain" description="NADH dehydrogenase subunit 5 C-terminal" evidence="20">
    <location>
        <begin position="504"/>
        <end position="628"/>
    </location>
</feature>
<keyword evidence="9" id="KW-1278">Translocase</keyword>
<evidence type="ECO:0000256" key="10">
    <source>
        <dbReference type="ARBA" id="ARBA00022982"/>
    </source>
</evidence>
<dbReference type="NCBIfam" id="TIGR01974">
    <property type="entry name" value="NDH_I_L"/>
    <property type="match status" value="1"/>
</dbReference>
<dbReference type="Pfam" id="PF06455">
    <property type="entry name" value="NADH5_C"/>
    <property type="match status" value="1"/>
</dbReference>
<dbReference type="NCBIfam" id="NF005141">
    <property type="entry name" value="PRK06590.1"/>
    <property type="match status" value="1"/>
</dbReference>
<evidence type="ECO:0000259" key="20">
    <source>
        <dbReference type="Pfam" id="PF06455"/>
    </source>
</evidence>
<feature type="domain" description="NADH:quinone oxidoreductase/Mrp antiporter transmembrane" evidence="18">
    <location>
        <begin position="132"/>
        <end position="420"/>
    </location>
</feature>
<evidence type="ECO:0000256" key="12">
    <source>
        <dbReference type="ARBA" id="ARBA00023027"/>
    </source>
</evidence>
<evidence type="ECO:0000256" key="8">
    <source>
        <dbReference type="ARBA" id="ARBA00022792"/>
    </source>
</evidence>
<keyword evidence="7" id="KW-0812">Transmembrane</keyword>
<keyword evidence="8" id="KW-0999">Mitochondrion inner membrane</keyword>
<comment type="subcellular location">
    <subcellularLocation>
        <location evidence="2">Mitochondrion inner membrane</location>
        <topology evidence="2">Multi-pass membrane protein</topology>
    </subcellularLocation>
</comment>
<protein>
    <recommendedName>
        <fullName evidence="4 17">NADH-ubiquinone oxidoreductase chain 5</fullName>
        <ecNumber evidence="3 17">7.1.1.2</ecNumber>
    </recommendedName>
</protein>
<dbReference type="GO" id="GO:0042773">
    <property type="term" value="P:ATP synthesis coupled electron transport"/>
    <property type="evidence" value="ECO:0007669"/>
    <property type="project" value="InterPro"/>
</dbReference>
<dbReference type="InterPro" id="IPR018393">
    <property type="entry name" value="NADHpl_OxRdtase_5_subgr"/>
</dbReference>
<evidence type="ECO:0000256" key="14">
    <source>
        <dbReference type="ARBA" id="ARBA00023128"/>
    </source>
</evidence>
<evidence type="ECO:0000256" key="15">
    <source>
        <dbReference type="ARBA" id="ARBA00023136"/>
    </source>
</evidence>
<evidence type="ECO:0000256" key="5">
    <source>
        <dbReference type="ARBA" id="ARBA00022448"/>
    </source>
</evidence>
<evidence type="ECO:0000259" key="19">
    <source>
        <dbReference type="Pfam" id="PF00662"/>
    </source>
</evidence>
<dbReference type="GO" id="GO:0015990">
    <property type="term" value="P:electron transport coupled proton transport"/>
    <property type="evidence" value="ECO:0007669"/>
    <property type="project" value="TreeGrafter"/>
</dbReference>
<dbReference type="EC" id="7.1.1.2" evidence="3 17"/>
<keyword evidence="14 17" id="KW-0496">Mitochondrion</keyword>
<dbReference type="GO" id="GO:0008137">
    <property type="term" value="F:NADH dehydrogenase (ubiquinone) activity"/>
    <property type="evidence" value="ECO:0007669"/>
    <property type="project" value="UniProtKB-EC"/>
</dbReference>
<evidence type="ECO:0000313" key="21">
    <source>
        <dbReference type="EMBL" id="AXY96245.1"/>
    </source>
</evidence>
<dbReference type="EMBL" id="MH732752">
    <property type="protein sequence ID" value="AXY96245.1"/>
    <property type="molecule type" value="Genomic_DNA"/>
</dbReference>
<comment type="similarity">
    <text evidence="17">Belongs to the complex I subunit 5 family.</text>
</comment>
<evidence type="ECO:0000256" key="1">
    <source>
        <dbReference type="ARBA" id="ARBA00003257"/>
    </source>
</evidence>
<dbReference type="RefSeq" id="YP_009531544.1">
    <property type="nucleotide sequence ID" value="NC_039747.1"/>
</dbReference>
<dbReference type="GO" id="GO:0005743">
    <property type="term" value="C:mitochondrial inner membrane"/>
    <property type="evidence" value="ECO:0007669"/>
    <property type="project" value="UniProtKB-SubCell"/>
</dbReference>
<evidence type="ECO:0000256" key="11">
    <source>
        <dbReference type="ARBA" id="ARBA00022989"/>
    </source>
</evidence>
<dbReference type="PRINTS" id="PR01435">
    <property type="entry name" value="NPOXDRDTASE5"/>
</dbReference>
<dbReference type="InterPro" id="IPR010934">
    <property type="entry name" value="NADH_DH_su5_C"/>
</dbReference>
<evidence type="ECO:0000256" key="17">
    <source>
        <dbReference type="RuleBase" id="RU003404"/>
    </source>
</evidence>
<dbReference type="InterPro" id="IPR003945">
    <property type="entry name" value="NU5C-like"/>
</dbReference>
<comment type="function">
    <text evidence="17">Core subunit of the mitochondrial membrane respiratory chain NADH dehydrogenase (Complex I) which catalyzes electron transfer from NADH through the respiratory chain, using ubiquinone as an electron acceptor. Essential for the catalytic activity and assembly of complex I.</text>
</comment>
<proteinExistence type="inferred from homology"/>
<dbReference type="PANTHER" id="PTHR42829:SF2">
    <property type="entry name" value="NADH-UBIQUINONE OXIDOREDUCTASE CHAIN 5"/>
    <property type="match status" value="1"/>
</dbReference>
<comment type="function">
    <text evidence="1">Core subunit of the mitochondrial membrane respiratory chain NADH dehydrogenase (Complex I) that is believed to belong to the minimal assembly required for catalysis. Complex I functions in the transfer of electrons from NADH to the respiratory chain. The immediate electron acceptor for the enzyme is believed to be ubiquinone.</text>
</comment>
<evidence type="ECO:0000256" key="16">
    <source>
        <dbReference type="ARBA" id="ARBA00049551"/>
    </source>
</evidence>
<keyword evidence="11" id="KW-1133">Transmembrane helix</keyword>
<organism evidence="21">
    <name type="scientific">Hannaella oryzae</name>
    <dbReference type="NCBI Taxonomy" id="4979"/>
    <lineage>
        <taxon>Eukaryota</taxon>
        <taxon>Fungi</taxon>
        <taxon>Dikarya</taxon>
        <taxon>Basidiomycota</taxon>
        <taxon>Agaricomycotina</taxon>
        <taxon>Tremellomycetes</taxon>
        <taxon>Tremellales</taxon>
        <taxon>Bulleribasidiaceae</taxon>
        <taxon>Hannaella</taxon>
    </lineage>
</organism>
<geneLocation type="mitochondrion" evidence="21"/>
<dbReference type="InterPro" id="IPR001750">
    <property type="entry name" value="ND/Mrp_TM"/>
</dbReference>
<dbReference type="GeneID" id="38332392"/>
<dbReference type="PRINTS" id="PR01434">
    <property type="entry name" value="NADHDHGNASE5"/>
</dbReference>
<reference evidence="21" key="1">
    <citation type="submission" date="2018-08" db="EMBL/GenBank/DDBJ databases">
        <title>Characterization and comparative mitogenomic analysis of Basidiomycete yeast Hannaella oryzae and phylogenetic analysis of the Basidiomycota.</title>
        <authorList>
            <person name="Li Q."/>
            <person name="Jin X."/>
            <person name="Xiong C."/>
            <person name="Li P."/>
            <person name="Chen Z."/>
            <person name="Huang W."/>
        </authorList>
    </citation>
    <scope>NUCLEOTIDE SEQUENCE</scope>
</reference>
<keyword evidence="5 17" id="KW-0813">Transport</keyword>
<dbReference type="InterPro" id="IPR001516">
    <property type="entry name" value="Proton_antipo_N"/>
</dbReference>
<sequence length="671" mass="72894">MYLSILALPMFGSAVGGLFGRKVGVTGAHIITTGCLMASAVLAIVAFYEVGLCGSPVSIELYSWIDSEFMLVQWGFLFDRLTVSMLLPVLIVSSLVHLYSISYMAEDPHNQRFFSYLSMFTFFMLILVAGDNYFIMFIGWEGIGISSYLLINFWYTRIQANKSGIKALTVNRVGDMFLSIGFFAIFWVFGNVDYATVFSVAPFINETAITIIGLLLLVGAMAKSAQLGLHTWLPDAMEGPTPVSALIHAATLVTAGVYLMLRSSPIIEYGPTVLVIITWVGALTAFFAATTGLLQNDLKRVIAYSTCSQMGYLFMAVGLSQYNVALFHLVNHRFFKALLFLAAGAVIHGMADQQDLRRLGGLVNFLPFTYTAILIGSLSLMAFPFLTGFYSKDLILEVALGQYEVSGNIAYWLGTISAVFTAFYSFRLISLTFFTVPNAPKGDYLHAHEAPMIIVIPLVILSIMSIRFGYVAKDLFVGPGSDFLSTALFQHPDHISLIEAEFGLPLVLKLLPAVGSLFGAGLAVYLYHAVPGFTISLTDNVIGKALYKFLNGKWLFDMAYNSFIISGGLRLGHVISKVIDRGVIEMVGPYGFSSVLTNTGRSVASYDTGVITSYALYIILGLISFIFLLFAPVLLQGGGVDSVVGGDLGLLLVYLSALVLLPTAKAVSSSK</sequence>
<feature type="domain" description="NADH-Ubiquinone oxidoreductase (complex I) chain 5 N-terminal" evidence="19">
    <location>
        <begin position="64"/>
        <end position="114"/>
    </location>
</feature>
<dbReference type="Pfam" id="PF00361">
    <property type="entry name" value="Proton_antipo_M"/>
    <property type="match status" value="1"/>
</dbReference>
<name>A0A385JEY1_9TREE</name>
<comment type="catalytic activity">
    <reaction evidence="16 17">
        <text>a ubiquinone + NADH + 5 H(+)(in) = a ubiquinol + NAD(+) + 4 H(+)(out)</text>
        <dbReference type="Rhea" id="RHEA:29091"/>
        <dbReference type="Rhea" id="RHEA-COMP:9565"/>
        <dbReference type="Rhea" id="RHEA-COMP:9566"/>
        <dbReference type="ChEBI" id="CHEBI:15378"/>
        <dbReference type="ChEBI" id="CHEBI:16389"/>
        <dbReference type="ChEBI" id="CHEBI:17976"/>
        <dbReference type="ChEBI" id="CHEBI:57540"/>
        <dbReference type="ChEBI" id="CHEBI:57945"/>
        <dbReference type="EC" id="7.1.1.2"/>
    </reaction>
</comment>
<dbReference type="AlphaFoldDB" id="A0A385JEY1"/>
<dbReference type="Pfam" id="PF00662">
    <property type="entry name" value="Proton_antipo_N"/>
    <property type="match status" value="1"/>
</dbReference>
<keyword evidence="12 17" id="KW-0520">NAD</keyword>
<evidence type="ECO:0000256" key="4">
    <source>
        <dbReference type="ARBA" id="ARBA00021096"/>
    </source>
</evidence>
<dbReference type="PANTHER" id="PTHR42829">
    <property type="entry name" value="NADH-UBIQUINONE OXIDOREDUCTASE CHAIN 5"/>
    <property type="match status" value="1"/>
</dbReference>
<keyword evidence="6" id="KW-0679">Respiratory chain</keyword>
<evidence type="ECO:0000256" key="7">
    <source>
        <dbReference type="ARBA" id="ARBA00022692"/>
    </source>
</evidence>
<keyword evidence="15" id="KW-0472">Membrane</keyword>
<keyword evidence="13 17" id="KW-0830">Ubiquinone</keyword>
<evidence type="ECO:0000256" key="3">
    <source>
        <dbReference type="ARBA" id="ARBA00012944"/>
    </source>
</evidence>
<dbReference type="Gene3D" id="1.20.5.2700">
    <property type="match status" value="1"/>
</dbReference>
<accession>A0A385JEY1</accession>